<reference evidence="1" key="2">
    <citation type="submission" date="1995-08" db="EMBL/GenBank/DDBJ databases">
        <authorList>
            <person name="Klein J."/>
        </authorList>
    </citation>
    <scope>NUCLEOTIDE SEQUENCE</scope>
    <source>
        <strain evidence="1">NCDO151</strain>
        <plasmid evidence="1">pNCD0151</plasmid>
    </source>
</reference>
<proteinExistence type="predicted"/>
<reference evidence="1" key="1">
    <citation type="submission" date="1995-08" db="EMBL/GenBank/DDBJ databases">
        <title>Sequencing of a 4 kb PstI fragment of Lb. casei NCDO151 cryptic plasmid.</title>
        <authorList>
            <person name="Klein J.R."/>
            <person name="Henrich B."/>
            <person name="Ulrich C."/>
        </authorList>
    </citation>
    <scope>NUCLEOTIDE SEQUENCE</scope>
    <source>
        <strain evidence="1">NCDO151</strain>
        <plasmid evidence="1">pNCD0151</plasmid>
    </source>
</reference>
<dbReference type="AlphaFoldDB" id="Q48527"/>
<gene>
    <name evidence="1" type="primary">orf1</name>
</gene>
<organism evidence="1">
    <name type="scientific">Lacticaseibacillus casei</name>
    <name type="common">Lactobacillus casei</name>
    <dbReference type="NCBI Taxonomy" id="1582"/>
    <lineage>
        <taxon>Bacteria</taxon>
        <taxon>Bacillati</taxon>
        <taxon>Bacillota</taxon>
        <taxon>Bacilli</taxon>
        <taxon>Lactobacillales</taxon>
        <taxon>Lactobacillaceae</taxon>
        <taxon>Lacticaseibacillus</taxon>
    </lineage>
</organism>
<accession>Q48527</accession>
<name>Q48527_LACCA</name>
<keyword evidence="1" id="KW-0614">Plasmid</keyword>
<protein>
    <submittedName>
        <fullName evidence="1">Replication protein</fullName>
    </submittedName>
</protein>
<evidence type="ECO:0000313" key="1">
    <source>
        <dbReference type="EMBL" id="CAA90731.1"/>
    </source>
</evidence>
<geneLocation type="plasmid" evidence="1">
    <name>pNCD0151</name>
</geneLocation>
<dbReference type="EMBL" id="Z50861">
    <property type="protein sequence ID" value="CAA90731.1"/>
    <property type="molecule type" value="Genomic_DNA"/>
</dbReference>
<sequence>MLFHDFRRRSKQSQKVVDPGEPIFEKDWIATQFILIFCLEKNVHVLTRAVATVDQNSSGNVTLFKRRRWFARRPFIITIQEVFEMTKQDETHRVMFTLTDQAIAKLNQLVAKKQQEVNQNPELAKYHVSVTKSNIIEDWLSKQ</sequence>